<keyword evidence="6 10" id="KW-1133">Transmembrane helix</keyword>
<dbReference type="EMBL" id="JAAPAO010000108">
    <property type="protein sequence ID" value="KAF4672470.1"/>
    <property type="molecule type" value="Genomic_DNA"/>
</dbReference>
<dbReference type="GO" id="GO:0051010">
    <property type="term" value="F:microtubule plus-end binding"/>
    <property type="evidence" value="ECO:0007669"/>
    <property type="project" value="InterPro"/>
</dbReference>
<evidence type="ECO:0000256" key="8">
    <source>
        <dbReference type="ARBA" id="ARBA00023212"/>
    </source>
</evidence>
<feature type="domain" description="TOG" evidence="11">
    <location>
        <begin position="1054"/>
        <end position="1288"/>
    </location>
</feature>
<feature type="region of interest" description="Disordered" evidence="9">
    <location>
        <begin position="327"/>
        <end position="385"/>
    </location>
</feature>
<feature type="domain" description="TOG" evidence="11">
    <location>
        <begin position="1460"/>
        <end position="1708"/>
    </location>
</feature>
<dbReference type="NCBIfam" id="NF003465">
    <property type="entry name" value="PRK05089.1"/>
    <property type="match status" value="1"/>
</dbReference>
<keyword evidence="13" id="KW-1185">Reference proteome</keyword>
<dbReference type="Pfam" id="PF04442">
    <property type="entry name" value="CtaG_Cox11"/>
    <property type="match status" value="1"/>
</dbReference>
<feature type="region of interest" description="Disordered" evidence="9">
    <location>
        <begin position="2147"/>
        <end position="2171"/>
    </location>
</feature>
<feature type="region of interest" description="Disordered" evidence="9">
    <location>
        <begin position="1015"/>
        <end position="1046"/>
    </location>
</feature>
<evidence type="ECO:0000256" key="6">
    <source>
        <dbReference type="ARBA" id="ARBA00022989"/>
    </source>
</evidence>
<comment type="subcellular location">
    <subcellularLocation>
        <location evidence="3">Cytoplasm</location>
        <location evidence="3">Cytoskeleton</location>
    </subcellularLocation>
    <subcellularLocation>
        <location evidence="2">Mitochondrion inner membrane</location>
        <topology evidence="2">Single-pass membrane protein</topology>
        <orientation evidence="2">Intermembrane side</orientation>
    </subcellularLocation>
</comment>
<evidence type="ECO:0000256" key="5">
    <source>
        <dbReference type="ARBA" id="ARBA00022692"/>
    </source>
</evidence>
<evidence type="ECO:0000256" key="1">
    <source>
        <dbReference type="ARBA" id="ARBA00004007"/>
    </source>
</evidence>
<feature type="compositionally biased region" description="Low complexity" evidence="9">
    <location>
        <begin position="327"/>
        <end position="337"/>
    </location>
</feature>
<feature type="compositionally biased region" description="Basic and acidic residues" evidence="9">
    <location>
        <begin position="2147"/>
        <end position="2159"/>
    </location>
</feature>
<dbReference type="GO" id="GO:0005507">
    <property type="term" value="F:copper ion binding"/>
    <property type="evidence" value="ECO:0007669"/>
    <property type="project" value="InterPro"/>
</dbReference>
<feature type="region of interest" description="Disordered" evidence="9">
    <location>
        <begin position="465"/>
        <end position="580"/>
    </location>
</feature>
<dbReference type="SUPFAM" id="SSF110111">
    <property type="entry name" value="Ctag/Cox11"/>
    <property type="match status" value="1"/>
</dbReference>
<dbReference type="SUPFAM" id="SSF48371">
    <property type="entry name" value="ARM repeat"/>
    <property type="match status" value="1"/>
</dbReference>
<protein>
    <recommendedName>
        <fullName evidence="11">TOG domain-containing protein</fullName>
    </recommendedName>
</protein>
<dbReference type="GO" id="GO:0046785">
    <property type="term" value="P:microtubule polymerization"/>
    <property type="evidence" value="ECO:0007669"/>
    <property type="project" value="InterPro"/>
</dbReference>
<dbReference type="OrthoDB" id="434569at2759"/>
<feature type="compositionally biased region" description="Polar residues" evidence="9">
    <location>
        <begin position="653"/>
        <end position="674"/>
    </location>
</feature>
<dbReference type="GO" id="GO:0005743">
    <property type="term" value="C:mitochondrial inner membrane"/>
    <property type="evidence" value="ECO:0007669"/>
    <property type="project" value="UniProtKB-SubCell"/>
</dbReference>
<dbReference type="GO" id="GO:0061863">
    <property type="term" value="F:microtubule plus end polymerase"/>
    <property type="evidence" value="ECO:0007669"/>
    <property type="project" value="InterPro"/>
</dbReference>
<feature type="region of interest" description="Disordered" evidence="9">
    <location>
        <begin position="692"/>
        <end position="738"/>
    </location>
</feature>
<dbReference type="HAMAP" id="MF_00155">
    <property type="entry name" value="CtaG"/>
    <property type="match status" value="1"/>
</dbReference>
<keyword evidence="8" id="KW-0206">Cytoskeleton</keyword>
<proteinExistence type="inferred from homology"/>
<feature type="compositionally biased region" description="Low complexity" evidence="9">
    <location>
        <begin position="1790"/>
        <end position="1801"/>
    </location>
</feature>
<feature type="region of interest" description="Disordered" evidence="9">
    <location>
        <begin position="619"/>
        <end position="678"/>
    </location>
</feature>
<dbReference type="InterPro" id="IPR007533">
    <property type="entry name" value="Cyt_c_oxidase_assmbl_CtaG"/>
</dbReference>
<dbReference type="InterPro" id="IPR023471">
    <property type="entry name" value="CtaG/Cox11_dom_sf"/>
</dbReference>
<dbReference type="InterPro" id="IPR016024">
    <property type="entry name" value="ARM-type_fold"/>
</dbReference>
<keyword evidence="7 10" id="KW-0472">Membrane</keyword>
<evidence type="ECO:0000256" key="4">
    <source>
        <dbReference type="ARBA" id="ARBA00022490"/>
    </source>
</evidence>
<organism evidence="12 13">
    <name type="scientific">Perkinsus chesapeaki</name>
    <name type="common">Clam parasite</name>
    <name type="synonym">Perkinsus andrewsi</name>
    <dbReference type="NCBI Taxonomy" id="330153"/>
    <lineage>
        <taxon>Eukaryota</taxon>
        <taxon>Sar</taxon>
        <taxon>Alveolata</taxon>
        <taxon>Perkinsozoa</taxon>
        <taxon>Perkinsea</taxon>
        <taxon>Perkinsida</taxon>
        <taxon>Perkinsidae</taxon>
        <taxon>Perkinsus</taxon>
    </lineage>
</organism>
<evidence type="ECO:0000256" key="7">
    <source>
        <dbReference type="ARBA" id="ARBA00023136"/>
    </source>
</evidence>
<feature type="domain" description="TOG" evidence="11">
    <location>
        <begin position="777"/>
        <end position="1017"/>
    </location>
</feature>
<comment type="caution">
    <text evidence="12">The sequence shown here is derived from an EMBL/GenBank/DDBJ whole genome shotgun (WGS) entry which is preliminary data.</text>
</comment>
<dbReference type="InterPro" id="IPR011989">
    <property type="entry name" value="ARM-like"/>
</dbReference>
<dbReference type="GO" id="GO:0007051">
    <property type="term" value="P:spindle organization"/>
    <property type="evidence" value="ECO:0007669"/>
    <property type="project" value="InterPro"/>
</dbReference>
<dbReference type="GO" id="GO:0030951">
    <property type="term" value="P:establishment or maintenance of microtubule cytoskeleton polarity"/>
    <property type="evidence" value="ECO:0007669"/>
    <property type="project" value="InterPro"/>
</dbReference>
<evidence type="ECO:0000256" key="2">
    <source>
        <dbReference type="ARBA" id="ARBA00004243"/>
    </source>
</evidence>
<evidence type="ECO:0000256" key="9">
    <source>
        <dbReference type="SAM" id="MobiDB-lite"/>
    </source>
</evidence>
<feature type="compositionally biased region" description="Basic residues" evidence="9">
    <location>
        <begin position="363"/>
        <end position="372"/>
    </location>
</feature>
<dbReference type="InterPro" id="IPR045110">
    <property type="entry name" value="XMAP215"/>
</dbReference>
<evidence type="ECO:0000259" key="11">
    <source>
        <dbReference type="SMART" id="SM01349"/>
    </source>
</evidence>
<sequence length="2171" mass="234832">MRALLSYRWKPPRLRLFGRTGCCPQQHRFFASDATTGSSGSRIHGSGRWRQHAPDRGSGSWLYGKVEKETDKRTKSVNTTFLWLSTGVFMFGMCFVAVPLYDMYCKSTGQGSTGGFATTGHKEYKPPPKEGKASKRVIKITFAGAVQSTLKWDFYPEQKSVYVTPGETALAFFRAKNRTNKPIIGMSTYHMIPLEAGLYFNKIQCFCFDEQLLGPHEEVDMPVFFFIDPDIMDDRRMDTVDEITLTYLFGPTQSEIPDEYEDLKQEIQTRKLGQPTTAMPKEHFYVSEEHVSIRLDDPLMTTPSPSPEPPVADMSVAGAVAGLDENASGAANSSSENITVPVGGDALKDILRTPRSSLEGVRRRSSQRRHSHSGTPVEREDRVRGSSVMELVRNFESTIKKKARRPPLQPVMSERSKPTVNNGDDDSSDDNNSNKNSFLHRMKMIAESRSGMRVRTWKEAIAEADIPEQGGGEGQQEVTVEEPQGITETKEPEEATLLARDDDEEGRTPEKEVEVSCTSSQSHEWATPFAGQGGADEEHPNLDGVVEEPVVEPEGAVQRPEDITQEGETDTLSPTADPVPATVEQVVVQEKEEEPLSAVKHSVPAVAVKPVVVVAPKPAATPIRGDASMSAASAVKGKSSTKKTPCSRKGATPRQSTGKKSARRNSTPAAQPTPIQVKAVEAQSGKCLVETPVPTKEAVTDAREATPRSVRIPTPKPSAVLGDDPAVTPPPSKENSPIKANIANPVEVEATVAPEACSMPAAAAAPLTQGGIPSEAELAEAEPDYSSVSLEDRLKEKQWQARLSGYNEIDEIFSGEDTDKQKLAVELLMAHASVVTSETNPRSQEGACKAIAACTHGPGFAIAPFLSGLLEKYMAGNPKIQTSAVECLARSIEGQSGLAKEVVEGVCEHARDLLKPPKGKKMPSKGIMNKQISGCLAALTSLLEAFGMAVVPPKEFLSIGVEACGSTDRGVREAGYSLLVELYQWLPDADACGNGLPDNQMKEFKTRCEKLGECQPKKPTKFPHGSKPSQEGDASGAMDSSKTTVQSTEDAAYDMLQPQDIFKMLPKDFVSQVTSATKWVEKRAAIAQLTALATKHRKLTSGDSSAPNVIQCLMKVVKLDQNIPVATEACSALCAVANGLRGEVPHSRMLFSTMLTKVKDKNAGATGCIDALLKYQSLSLDSRLVEEFAGVINDKNPIGRREVLGICSRALPFVSSELLLPMAETVLLPCLDESDKTVREAACVLGDLILTQDDSLQGVLLTKLHSMTAARRKAVEERMKCLKVASTPLAAANTKPSVPTIRTGSTPASGGGQGSRVREISVESTASRRVRVPGGSKAPGTNCSFVLWQGDWCPRVARTTSNSKGDITASREVKLVLLDQGEWLRLLFTVADSGRTGGGGGLLRQATLTSSSSTIDAGAALGVELVPAAGSRLRRQHNEKHSMWPVEDIPEALVSAMHNQWNQSVNTHDACSALLLQKMFAPRGAFAEFVIAIDFWADHYRTVDEAEKSLLDEVFDLLTKWCTWLLSTCKPIPTEPPSHVLVRPFTERECHVLIPSLLDRMGHKMAAFRSHIKALVTTHFINSEALVSPKAMVPMLISCIQTSKNKKSVADCLELLIGILAQHQGTVTTGRGVKDVGRVLMSLYNDKDAAVREFAQAAIGHFVRSTGTEETIPRLREILMEPGFPLKQDHRNALNSKFDKWLLEKGGDCSINDDNASNSTSSRIHAPPPGRRVGPSGIARPVAGHRRALTRVGAPMHSAAPALPALPSSAEAPSRAVTSTIVSPPHSKMQKQQPQQAAMMARNKGLPPPTLRETPLAALSDAGQPRVSSPGKEQGYSSEQCSHTSVHLIEQHSMASSSMDAPSLVESSNFRIPGMPIDPACPGRVSGGRPSLTLIPPCMLSTESDWSIRSTTPADELAAACEALLRGGDGDGVEIGELSKKTKEAGESDPRKMLSHCDAFLNAAACAVELTLIARHGADVESSERVLDLANFLATSATALDECRSTSIKNFLRALLVSLSDREFRHKHYADWQRANMAVVTAMSNAETTIVYKALLELSREDERKDQLRVLITRCIDKLNRELVESGSMGDISPDGALAQSSSAIKSDDSIKRIVQTVCQIVGFAEVGEYMGVYVNDSDERQGWKNLMRDAEEQGRRTSDANGGADRPVAG</sequence>
<feature type="compositionally biased region" description="Polar residues" evidence="9">
    <location>
        <begin position="1294"/>
        <end position="1308"/>
    </location>
</feature>
<dbReference type="GO" id="GO:0005856">
    <property type="term" value="C:cytoskeleton"/>
    <property type="evidence" value="ECO:0007669"/>
    <property type="project" value="UniProtKB-SubCell"/>
</dbReference>
<feature type="region of interest" description="Disordered" evidence="9">
    <location>
        <begin position="1712"/>
        <end position="1738"/>
    </location>
</feature>
<feature type="region of interest" description="Disordered" evidence="9">
    <location>
        <begin position="398"/>
        <end position="437"/>
    </location>
</feature>
<feature type="compositionally biased region" description="Low complexity" evidence="9">
    <location>
        <begin position="1760"/>
        <end position="1776"/>
    </location>
</feature>
<feature type="region of interest" description="Disordered" evidence="9">
    <location>
        <begin position="33"/>
        <end position="53"/>
    </location>
</feature>
<feature type="region of interest" description="Disordered" evidence="9">
    <location>
        <begin position="1293"/>
        <end position="1335"/>
    </location>
</feature>
<evidence type="ECO:0000313" key="12">
    <source>
        <dbReference type="EMBL" id="KAF4672470.1"/>
    </source>
</evidence>
<dbReference type="FunFam" id="2.60.370.10:FF:000001">
    <property type="entry name" value="COX11 cytochrome c oxidase assembly homolog"/>
    <property type="match status" value="1"/>
</dbReference>
<comment type="function">
    <text evidence="1">Exerts its effect at some terminal stage of cytochrome c oxidase synthesis, probably by being involved in the insertion of the copper B into subunit I.</text>
</comment>
<feature type="compositionally biased region" description="Polar residues" evidence="9">
    <location>
        <begin position="1712"/>
        <end position="1723"/>
    </location>
</feature>
<dbReference type="InterPro" id="IPR048491">
    <property type="entry name" value="XMAP215_CLASP_TOG"/>
</dbReference>
<evidence type="ECO:0000313" key="13">
    <source>
        <dbReference type="Proteomes" id="UP000591131"/>
    </source>
</evidence>
<dbReference type="Pfam" id="PF21041">
    <property type="entry name" value="XMAP215_CLASP_TOG"/>
    <property type="match status" value="1"/>
</dbReference>
<name>A0A7J6MML6_PERCH</name>
<feature type="compositionally biased region" description="Low complexity" evidence="9">
    <location>
        <begin position="475"/>
        <end position="485"/>
    </location>
</feature>
<keyword evidence="4" id="KW-0963">Cytoplasm</keyword>
<dbReference type="Gene3D" id="2.60.370.10">
    <property type="entry name" value="Ctag/Cox11"/>
    <property type="match status" value="1"/>
</dbReference>
<feature type="region of interest" description="Disordered" evidence="9">
    <location>
        <begin position="1760"/>
        <end position="1814"/>
    </location>
</feature>
<accession>A0A7J6MML6</accession>
<dbReference type="InterPro" id="IPR034085">
    <property type="entry name" value="TOG"/>
</dbReference>
<evidence type="ECO:0000256" key="10">
    <source>
        <dbReference type="SAM" id="Phobius"/>
    </source>
</evidence>
<keyword evidence="5 10" id="KW-0812">Transmembrane</keyword>
<dbReference type="Gene3D" id="1.25.10.10">
    <property type="entry name" value="Leucine-rich Repeat Variant"/>
    <property type="match status" value="3"/>
</dbReference>
<reference evidence="12 13" key="1">
    <citation type="submission" date="2020-04" db="EMBL/GenBank/DDBJ databases">
        <title>Perkinsus chesapeaki whole genome sequence.</title>
        <authorList>
            <person name="Bogema D.R."/>
        </authorList>
    </citation>
    <scope>NUCLEOTIDE SEQUENCE [LARGE SCALE GENOMIC DNA]</scope>
    <source>
        <strain evidence="12">ATCC PRA-425</strain>
    </source>
</reference>
<gene>
    <name evidence="12" type="ORF">FOL47_000469</name>
</gene>
<dbReference type="Proteomes" id="UP000591131">
    <property type="component" value="Unassembled WGS sequence"/>
</dbReference>
<evidence type="ECO:0000256" key="3">
    <source>
        <dbReference type="ARBA" id="ARBA00004245"/>
    </source>
</evidence>
<dbReference type="PANTHER" id="PTHR12609">
    <property type="entry name" value="MICROTUBULE ASSOCIATED PROTEIN XMAP215"/>
    <property type="match status" value="1"/>
</dbReference>
<feature type="transmembrane region" description="Helical" evidence="10">
    <location>
        <begin position="81"/>
        <end position="101"/>
    </location>
</feature>
<dbReference type="SMART" id="SM01349">
    <property type="entry name" value="TOG"/>
    <property type="match status" value="3"/>
</dbReference>